<name>A0A4R2QXB2_9PSEU</name>
<dbReference type="GO" id="GO:0016780">
    <property type="term" value="F:phosphotransferase activity, for other substituted phosphate groups"/>
    <property type="evidence" value="ECO:0007669"/>
    <property type="project" value="InterPro"/>
</dbReference>
<dbReference type="AlphaFoldDB" id="A0A4R2QXB2"/>
<dbReference type="Proteomes" id="UP000294911">
    <property type="component" value="Unassembled WGS sequence"/>
</dbReference>
<feature type="transmembrane region" description="Helical" evidence="8">
    <location>
        <begin position="141"/>
        <end position="163"/>
    </location>
</feature>
<feature type="transmembrane region" description="Helical" evidence="8">
    <location>
        <begin position="37"/>
        <end position="55"/>
    </location>
</feature>
<evidence type="ECO:0000256" key="5">
    <source>
        <dbReference type="ARBA" id="ARBA00022989"/>
    </source>
</evidence>
<comment type="subcellular location">
    <subcellularLocation>
        <location evidence="1">Cell membrane</location>
        <topology evidence="1">Multi-pass membrane protein</topology>
    </subcellularLocation>
</comment>
<dbReference type="GO" id="GO:0005886">
    <property type="term" value="C:plasma membrane"/>
    <property type="evidence" value="ECO:0007669"/>
    <property type="project" value="UniProtKB-SubCell"/>
</dbReference>
<comment type="cofactor">
    <cofactor evidence="7">
        <name>Mg(2+)</name>
        <dbReference type="ChEBI" id="CHEBI:18420"/>
    </cofactor>
</comment>
<keyword evidence="4 8" id="KW-0812">Transmembrane</keyword>
<dbReference type="PANTHER" id="PTHR22926">
    <property type="entry name" value="PHOSPHO-N-ACETYLMURAMOYL-PENTAPEPTIDE-TRANSFERASE"/>
    <property type="match status" value="1"/>
</dbReference>
<evidence type="ECO:0000256" key="8">
    <source>
        <dbReference type="SAM" id="Phobius"/>
    </source>
</evidence>
<keyword evidence="6 8" id="KW-0472">Membrane</keyword>
<feature type="transmembrane region" description="Helical" evidence="8">
    <location>
        <begin position="270"/>
        <end position="290"/>
    </location>
</feature>
<feature type="transmembrane region" description="Helical" evidence="8">
    <location>
        <begin position="109"/>
        <end position="129"/>
    </location>
</feature>
<keyword evidence="2" id="KW-1003">Cell membrane</keyword>
<feature type="transmembrane region" description="Helical" evidence="8">
    <location>
        <begin position="207"/>
        <end position="228"/>
    </location>
</feature>
<dbReference type="GO" id="GO:0009103">
    <property type="term" value="P:lipopolysaccharide biosynthetic process"/>
    <property type="evidence" value="ECO:0007669"/>
    <property type="project" value="TreeGrafter"/>
</dbReference>
<dbReference type="GO" id="GO:0071555">
    <property type="term" value="P:cell wall organization"/>
    <property type="evidence" value="ECO:0007669"/>
    <property type="project" value="TreeGrafter"/>
</dbReference>
<sequence length="405" mass="42694">MNIPFGAFESPFRVLDATGRAIAAPAAEPAGLPVREFLLVCLTSAALTYLTTGLVRKFAIRIGAIANPRARDVHAVPIPRMGGLAMYLGVCGGMLLAHQLPVLRRAFDYSLDPVAVLIGGGVIVLIGALDDRFELDSLTKLAGQVTCAGLLVLFGVQWFVFWVPWGGEHGGIGQVFVLDQNLGGLLVVLLVVAMVNAMNMVDGLDGLAAGIGLITAVAMCAFSLNMLADSGGDVVSYPPALITATLAGACLGFLPYNFQPAKIFMGDSGSMLIGLMLAAASTSASGRLTYAHFGGRDALGLLSPLLVVAAVLFVPLLDLLMAVVRRTRRGQSPMAADKMHLHHRLLEIGHSQRRAVLLIYMWVGVIAFGAVSLTLFDDVWVAAWVVVGGFLVALLVSAVPRLRAR</sequence>
<evidence type="ECO:0000313" key="9">
    <source>
        <dbReference type="EMBL" id="TCP54812.1"/>
    </source>
</evidence>
<protein>
    <submittedName>
        <fullName evidence="9">UDP-GlcNAc:undecaprenyl-phosphate GlcNAc-1-phosphate transferase</fullName>
    </submittedName>
</protein>
<accession>A0A4R2QXB2</accession>
<feature type="transmembrane region" description="Helical" evidence="8">
    <location>
        <begin position="302"/>
        <end position="324"/>
    </location>
</feature>
<dbReference type="InterPro" id="IPR000715">
    <property type="entry name" value="Glycosyl_transferase_4"/>
</dbReference>
<keyword evidence="7" id="KW-0460">Magnesium</keyword>
<feature type="transmembrane region" description="Helical" evidence="8">
    <location>
        <begin position="175"/>
        <end position="195"/>
    </location>
</feature>
<feature type="binding site" evidence="7">
    <location>
        <position position="267"/>
    </location>
    <ligand>
        <name>Mg(2+)</name>
        <dbReference type="ChEBI" id="CHEBI:18420"/>
    </ligand>
</feature>
<keyword evidence="7" id="KW-0479">Metal-binding</keyword>
<evidence type="ECO:0000256" key="7">
    <source>
        <dbReference type="PIRSR" id="PIRSR600715-1"/>
    </source>
</evidence>
<dbReference type="PANTHER" id="PTHR22926:SF3">
    <property type="entry name" value="UNDECAPRENYL-PHOSPHATE ALPHA-N-ACETYLGLUCOSAMINYL 1-PHOSPHATE TRANSFERASE"/>
    <property type="match status" value="1"/>
</dbReference>
<evidence type="ECO:0000256" key="2">
    <source>
        <dbReference type="ARBA" id="ARBA00022475"/>
    </source>
</evidence>
<keyword evidence="5 8" id="KW-1133">Transmembrane helix</keyword>
<organism evidence="9 10">
    <name type="scientific">Tamaricihabitans halophyticus</name>
    <dbReference type="NCBI Taxonomy" id="1262583"/>
    <lineage>
        <taxon>Bacteria</taxon>
        <taxon>Bacillati</taxon>
        <taxon>Actinomycetota</taxon>
        <taxon>Actinomycetes</taxon>
        <taxon>Pseudonocardiales</taxon>
        <taxon>Pseudonocardiaceae</taxon>
        <taxon>Tamaricihabitans</taxon>
    </lineage>
</organism>
<comment type="caution">
    <text evidence="9">The sequence shown here is derived from an EMBL/GenBank/DDBJ whole genome shotgun (WGS) entry which is preliminary data.</text>
</comment>
<reference evidence="9 10" key="1">
    <citation type="submission" date="2019-03" db="EMBL/GenBank/DDBJ databases">
        <title>Genomic Encyclopedia of Type Strains, Phase IV (KMG-IV): sequencing the most valuable type-strain genomes for metagenomic binning, comparative biology and taxonomic classification.</title>
        <authorList>
            <person name="Goeker M."/>
        </authorList>
    </citation>
    <scope>NUCLEOTIDE SEQUENCE [LARGE SCALE GENOMIC DNA]</scope>
    <source>
        <strain evidence="9 10">DSM 45765</strain>
    </source>
</reference>
<dbReference type="CDD" id="cd06853">
    <property type="entry name" value="GT_WecA_like"/>
    <property type="match status" value="1"/>
</dbReference>
<keyword evidence="10" id="KW-1185">Reference proteome</keyword>
<evidence type="ECO:0000256" key="6">
    <source>
        <dbReference type="ARBA" id="ARBA00023136"/>
    </source>
</evidence>
<dbReference type="GO" id="GO:0044038">
    <property type="term" value="P:cell wall macromolecule biosynthetic process"/>
    <property type="evidence" value="ECO:0007669"/>
    <property type="project" value="TreeGrafter"/>
</dbReference>
<keyword evidence="3 9" id="KW-0808">Transferase</keyword>
<dbReference type="EMBL" id="SLXQ01000002">
    <property type="protein sequence ID" value="TCP54812.1"/>
    <property type="molecule type" value="Genomic_DNA"/>
</dbReference>
<feature type="transmembrane region" description="Helical" evidence="8">
    <location>
        <begin position="240"/>
        <end position="258"/>
    </location>
</feature>
<evidence type="ECO:0000256" key="4">
    <source>
        <dbReference type="ARBA" id="ARBA00022692"/>
    </source>
</evidence>
<dbReference type="GO" id="GO:0046872">
    <property type="term" value="F:metal ion binding"/>
    <property type="evidence" value="ECO:0007669"/>
    <property type="project" value="UniProtKB-KW"/>
</dbReference>
<evidence type="ECO:0000256" key="3">
    <source>
        <dbReference type="ARBA" id="ARBA00022679"/>
    </source>
</evidence>
<proteinExistence type="predicted"/>
<evidence type="ECO:0000313" key="10">
    <source>
        <dbReference type="Proteomes" id="UP000294911"/>
    </source>
</evidence>
<feature type="binding site" evidence="7">
    <location>
        <position position="199"/>
    </location>
    <ligand>
        <name>Mg(2+)</name>
        <dbReference type="ChEBI" id="CHEBI:18420"/>
    </ligand>
</feature>
<feature type="transmembrane region" description="Helical" evidence="8">
    <location>
        <begin position="76"/>
        <end position="97"/>
    </location>
</feature>
<dbReference type="Pfam" id="PF00953">
    <property type="entry name" value="Glycos_transf_4"/>
    <property type="match status" value="1"/>
</dbReference>
<feature type="transmembrane region" description="Helical" evidence="8">
    <location>
        <begin position="381"/>
        <end position="399"/>
    </location>
</feature>
<feature type="transmembrane region" description="Helical" evidence="8">
    <location>
        <begin position="355"/>
        <end position="375"/>
    </location>
</feature>
<gene>
    <name evidence="9" type="ORF">EV191_10220</name>
</gene>
<evidence type="ECO:0000256" key="1">
    <source>
        <dbReference type="ARBA" id="ARBA00004651"/>
    </source>
</evidence>